<keyword evidence="2" id="KW-0732">Signal</keyword>
<reference evidence="3" key="1">
    <citation type="submission" date="2018-01" db="EMBL/GenBank/DDBJ databases">
        <title>An insight into the sialome of Amazonian anophelines.</title>
        <authorList>
            <person name="Ribeiro J.M."/>
            <person name="Scarpassa V."/>
            <person name="Calvo E."/>
        </authorList>
    </citation>
    <scope>NUCLEOTIDE SEQUENCE</scope>
    <source>
        <tissue evidence="3">Salivary glands</tissue>
    </source>
</reference>
<evidence type="ECO:0000313" key="3">
    <source>
        <dbReference type="EMBL" id="MBW47213.1"/>
    </source>
</evidence>
<feature type="chain" id="PRO_5014682373" evidence="2">
    <location>
        <begin position="19"/>
        <end position="90"/>
    </location>
</feature>
<name>A0A2M4B2D0_9DIPT</name>
<proteinExistence type="predicted"/>
<accession>A0A2M4B2D0</accession>
<evidence type="ECO:0000256" key="1">
    <source>
        <dbReference type="SAM" id="MobiDB-lite"/>
    </source>
</evidence>
<dbReference type="EMBL" id="GGFK01013892">
    <property type="protein sequence ID" value="MBW47213.1"/>
    <property type="molecule type" value="Transcribed_RNA"/>
</dbReference>
<feature type="region of interest" description="Disordered" evidence="1">
    <location>
        <begin position="12"/>
        <end position="90"/>
    </location>
</feature>
<dbReference type="AlphaFoldDB" id="A0A2M4B2D0"/>
<feature type="compositionally biased region" description="Basic and acidic residues" evidence="1">
    <location>
        <begin position="20"/>
        <end position="35"/>
    </location>
</feature>
<evidence type="ECO:0000256" key="2">
    <source>
        <dbReference type="SAM" id="SignalP"/>
    </source>
</evidence>
<protein>
    <submittedName>
        <fullName evidence="3">Putative secreted protein</fullName>
    </submittedName>
</protein>
<feature type="signal peptide" evidence="2">
    <location>
        <begin position="1"/>
        <end position="18"/>
    </location>
</feature>
<sequence length="90" mass="10261">MLLALLPALLGWWPTTTPHGSHEPKTVHTVTERSKGQARGDTTQHSRRTHAWTHPPPPHYQQHTRHQPPRTRTNEHVVADRDCCVSGLQK</sequence>
<feature type="compositionally biased region" description="Basic and acidic residues" evidence="1">
    <location>
        <begin position="72"/>
        <end position="83"/>
    </location>
</feature>
<organism evidence="3">
    <name type="scientific">Anopheles triannulatus</name>
    <dbReference type="NCBI Taxonomy" id="58253"/>
    <lineage>
        <taxon>Eukaryota</taxon>
        <taxon>Metazoa</taxon>
        <taxon>Ecdysozoa</taxon>
        <taxon>Arthropoda</taxon>
        <taxon>Hexapoda</taxon>
        <taxon>Insecta</taxon>
        <taxon>Pterygota</taxon>
        <taxon>Neoptera</taxon>
        <taxon>Endopterygota</taxon>
        <taxon>Diptera</taxon>
        <taxon>Nematocera</taxon>
        <taxon>Culicoidea</taxon>
        <taxon>Culicidae</taxon>
        <taxon>Anophelinae</taxon>
        <taxon>Anopheles</taxon>
    </lineage>
</organism>